<geneLocation type="plasmid" evidence="3">
    <name>pjcm18538 dna</name>
</geneLocation>
<dbReference type="Proteomes" id="UP000467428">
    <property type="component" value="Chromosome"/>
</dbReference>
<dbReference type="AlphaFoldDB" id="A0A7I7RSL9"/>
<sequence>MPFGDGDRDAAQAWFLERGLPTALTARNRSRHLLPRSAPGLAGYATIVLALLVVFFVTGSSEVYIDGAPTAAETVVLVVIVLVVPLALVTGRMVSRIQSRRTQSIVSVGAVAVAVGASVFQGGLAELPATIVAVAVVVVATATGVGAVLGWALRLTVTQVSAMGALLVSALPVMLLTVVVFFNGYVWILASTISQARLFLALFFLFAVTAAFIVSSSRSRVRPMLESVGIPDGTEHDLSGTPFAAMPERPSPDPLTRAERVNVVLVMATTQIAHLVVVAICTASIFFTLGLIVLSPELLAKWSGGGPSDGTILGVTLPVPQSLIHMTLILCALTFMYVSARSVGDDEYKRDFLTPLIEDLHTTLVARNRYRV</sequence>
<organism evidence="2 3">
    <name type="scientific">Mycolicibacterium arabiense</name>
    <dbReference type="NCBI Taxonomy" id="1286181"/>
    <lineage>
        <taxon>Bacteria</taxon>
        <taxon>Bacillati</taxon>
        <taxon>Actinomycetota</taxon>
        <taxon>Actinomycetes</taxon>
        <taxon>Mycobacteriales</taxon>
        <taxon>Mycobacteriaceae</taxon>
        <taxon>Mycolicibacterium</taxon>
    </lineage>
</organism>
<evidence type="ECO:0000313" key="2">
    <source>
        <dbReference type="EMBL" id="BBY47594.1"/>
    </source>
</evidence>
<keyword evidence="1" id="KW-1133">Transmembrane helix</keyword>
<proteinExistence type="predicted"/>
<evidence type="ECO:0000256" key="1">
    <source>
        <dbReference type="SAM" id="Phobius"/>
    </source>
</evidence>
<evidence type="ECO:0000313" key="3">
    <source>
        <dbReference type="Proteomes" id="UP000467428"/>
    </source>
</evidence>
<gene>
    <name evidence="2" type="ORF">MARA_10620</name>
</gene>
<keyword evidence="3" id="KW-1185">Reference proteome</keyword>
<feature type="transmembrane region" description="Helical" evidence="1">
    <location>
        <begin position="323"/>
        <end position="340"/>
    </location>
</feature>
<reference evidence="2 3" key="1">
    <citation type="journal article" date="2019" name="Emerg. Microbes Infect.">
        <title>Comprehensive subspecies identification of 175 nontuberculous mycobacteria species based on 7547 genomic profiles.</title>
        <authorList>
            <person name="Matsumoto Y."/>
            <person name="Kinjo T."/>
            <person name="Motooka D."/>
            <person name="Nabeya D."/>
            <person name="Jung N."/>
            <person name="Uechi K."/>
            <person name="Horii T."/>
            <person name="Iida T."/>
            <person name="Fujita J."/>
            <person name="Nakamura S."/>
        </authorList>
    </citation>
    <scope>NUCLEOTIDE SEQUENCE [LARGE SCALE GENOMIC DNA]</scope>
    <source>
        <strain evidence="2 3">JCM 18538</strain>
    </source>
</reference>
<name>A0A7I7RSL9_9MYCO</name>
<feature type="transmembrane region" description="Helical" evidence="1">
    <location>
        <begin position="41"/>
        <end position="59"/>
    </location>
</feature>
<accession>A0A7I7RSL9</accession>
<keyword evidence="1" id="KW-0812">Transmembrane</keyword>
<protein>
    <submittedName>
        <fullName evidence="2">Integral membrane protein</fullName>
    </submittedName>
</protein>
<dbReference type="EMBL" id="AP022593">
    <property type="protein sequence ID" value="BBY47594.1"/>
    <property type="molecule type" value="Genomic_DNA"/>
</dbReference>
<feature type="transmembrane region" description="Helical" evidence="1">
    <location>
        <begin position="196"/>
        <end position="214"/>
    </location>
</feature>
<dbReference type="RefSeq" id="WP_163917505.1">
    <property type="nucleotide sequence ID" value="NZ_AP022593.1"/>
</dbReference>
<feature type="transmembrane region" description="Helical" evidence="1">
    <location>
        <begin position="272"/>
        <end position="294"/>
    </location>
</feature>
<feature type="transmembrane region" description="Helical" evidence="1">
    <location>
        <begin position="131"/>
        <end position="153"/>
    </location>
</feature>
<feature type="transmembrane region" description="Helical" evidence="1">
    <location>
        <begin position="165"/>
        <end position="190"/>
    </location>
</feature>
<keyword evidence="1" id="KW-0472">Membrane</keyword>
<dbReference type="KEGG" id="marz:MARA_10620"/>
<feature type="transmembrane region" description="Helical" evidence="1">
    <location>
        <begin position="105"/>
        <end position="125"/>
    </location>
</feature>
<feature type="transmembrane region" description="Helical" evidence="1">
    <location>
        <begin position="71"/>
        <end position="93"/>
    </location>
</feature>